<evidence type="ECO:0000313" key="1">
    <source>
        <dbReference type="EMBL" id="CBH10163.1"/>
    </source>
</evidence>
<name>C9ZLF4_TRYB9</name>
<gene>
    <name evidence="1" type="ORF">TbgDal_III5050</name>
</gene>
<organism evidence="1 2">
    <name type="scientific">Trypanosoma brucei gambiense (strain MHOM/CI/86/DAL972)</name>
    <dbReference type="NCBI Taxonomy" id="679716"/>
    <lineage>
        <taxon>Eukaryota</taxon>
        <taxon>Discoba</taxon>
        <taxon>Euglenozoa</taxon>
        <taxon>Kinetoplastea</taxon>
        <taxon>Metakinetoplastina</taxon>
        <taxon>Trypanosomatida</taxon>
        <taxon>Trypanosomatidae</taxon>
        <taxon>Trypanosoma</taxon>
    </lineage>
</organism>
<dbReference type="KEGG" id="tbg:TbgDal_III5050"/>
<dbReference type="EMBL" id="FN554966">
    <property type="protein sequence ID" value="CBH10163.1"/>
    <property type="molecule type" value="Genomic_DNA"/>
</dbReference>
<dbReference type="RefSeq" id="XP_011772453.1">
    <property type="nucleotide sequence ID" value="XM_011774151.1"/>
</dbReference>
<dbReference type="GeneID" id="23859310"/>
<protein>
    <submittedName>
        <fullName evidence="1">Uncharacterized protein</fullName>
    </submittedName>
</protein>
<evidence type="ECO:0000313" key="2">
    <source>
        <dbReference type="Proteomes" id="UP000002316"/>
    </source>
</evidence>
<reference evidence="2" key="1">
    <citation type="journal article" date="2010" name="PLoS Negl. Trop. Dis.">
        <title>The genome sequence of Trypanosoma brucei gambiense, causative agent of chronic human african trypanosomiasis.</title>
        <authorList>
            <person name="Jackson A.P."/>
            <person name="Sanders M."/>
            <person name="Berry A."/>
            <person name="McQuillan J."/>
            <person name="Aslett M.A."/>
            <person name="Quail M.A."/>
            <person name="Chukualim B."/>
            <person name="Capewell P."/>
            <person name="MacLeod A."/>
            <person name="Melville S.E."/>
            <person name="Gibson W."/>
            <person name="Barry J.D."/>
            <person name="Berriman M."/>
            <person name="Hertz-Fowler C."/>
        </authorList>
    </citation>
    <scope>NUCLEOTIDE SEQUENCE [LARGE SCALE GENOMIC DNA]</scope>
    <source>
        <strain evidence="2">MHOM/CI/86/DAL972</strain>
    </source>
</reference>
<proteinExistence type="predicted"/>
<dbReference type="Proteomes" id="UP000002316">
    <property type="component" value="Chromosome 3"/>
</dbReference>
<dbReference type="AlphaFoldDB" id="C9ZLF4"/>
<accession>C9ZLF4</accession>
<sequence length="102" mass="12086">MFQLYSFRVHYMLHKRYTPSRAWRFDANEICDMLWQQPKHLLPTFCSTISLLNQRACRDIPLLCFVMYFNRTTFSVRAPKEGVCVGECSSVACYFTALYLTH</sequence>